<accession>A0A3N5YEZ9</accession>
<dbReference type="GO" id="GO:0005507">
    <property type="term" value="F:copper ion binding"/>
    <property type="evidence" value="ECO:0007669"/>
    <property type="project" value="InterPro"/>
</dbReference>
<dbReference type="InterPro" id="IPR014756">
    <property type="entry name" value="Ig_E-set"/>
</dbReference>
<evidence type="ECO:0000313" key="5">
    <source>
        <dbReference type="EMBL" id="RPJ68475.1"/>
    </source>
</evidence>
<dbReference type="AlphaFoldDB" id="A0A3N5YEZ9"/>
<gene>
    <name evidence="5" type="ORF">DRW07_03455</name>
</gene>
<dbReference type="GO" id="GO:0042597">
    <property type="term" value="C:periplasmic space"/>
    <property type="evidence" value="ECO:0007669"/>
    <property type="project" value="InterPro"/>
</dbReference>
<comment type="caution">
    <text evidence="5">The sequence shown here is derived from an EMBL/GenBank/DDBJ whole genome shotgun (WGS) entry which is preliminary data.</text>
</comment>
<feature type="domain" description="CopC" evidence="4">
    <location>
        <begin position="22"/>
        <end position="114"/>
    </location>
</feature>
<dbReference type="SUPFAM" id="SSF81296">
    <property type="entry name" value="E set domains"/>
    <property type="match status" value="1"/>
</dbReference>
<dbReference type="EMBL" id="RPOK01000001">
    <property type="protein sequence ID" value="RPJ68475.1"/>
    <property type="molecule type" value="Genomic_DNA"/>
</dbReference>
<proteinExistence type="predicted"/>
<dbReference type="OrthoDB" id="5568545at2"/>
<name>A0A3N5YEZ9_9ALTE</name>
<dbReference type="InterPro" id="IPR007348">
    <property type="entry name" value="CopC_dom"/>
</dbReference>
<organism evidence="5 6">
    <name type="scientific">Alteromonas sediminis</name>
    <dbReference type="NCBI Taxonomy" id="2259342"/>
    <lineage>
        <taxon>Bacteria</taxon>
        <taxon>Pseudomonadati</taxon>
        <taxon>Pseudomonadota</taxon>
        <taxon>Gammaproteobacteria</taxon>
        <taxon>Alteromonadales</taxon>
        <taxon>Alteromonadaceae</taxon>
        <taxon>Alteromonas/Salinimonas group</taxon>
        <taxon>Alteromonas</taxon>
    </lineage>
</organism>
<evidence type="ECO:0000259" key="4">
    <source>
        <dbReference type="Pfam" id="PF04234"/>
    </source>
</evidence>
<sequence>MKHLLVMIVASIILFSSTAFAHVSIVESTPKKDAMLMTPPEHLSLTLSGASRMAKVTITTSSGDKVDIGFKPTKEASTVFSWALPALKPDTYQVQVIYFGEDGHKMKSEFGFMVH</sequence>
<dbReference type="Pfam" id="PF04234">
    <property type="entry name" value="CopC"/>
    <property type="match status" value="1"/>
</dbReference>
<reference evidence="5 6" key="1">
    <citation type="submission" date="2018-11" db="EMBL/GenBank/DDBJ databases">
        <authorList>
            <person name="Ye M.-Q."/>
            <person name="Du Z.-J."/>
        </authorList>
    </citation>
    <scope>NUCLEOTIDE SEQUENCE [LARGE SCALE GENOMIC DNA]</scope>
    <source>
        <strain evidence="5 6">U0105</strain>
    </source>
</reference>
<dbReference type="RefSeq" id="WP_124026476.1">
    <property type="nucleotide sequence ID" value="NZ_JBHRSN010000005.1"/>
</dbReference>
<protein>
    <submittedName>
        <fullName evidence="5">Copper resistance protein CopC</fullName>
    </submittedName>
</protein>
<keyword evidence="6" id="KW-1185">Reference proteome</keyword>
<evidence type="ECO:0000256" key="2">
    <source>
        <dbReference type="ARBA" id="ARBA00023008"/>
    </source>
</evidence>
<keyword evidence="1 3" id="KW-0732">Signal</keyword>
<dbReference type="Gene3D" id="2.60.40.1220">
    <property type="match status" value="1"/>
</dbReference>
<keyword evidence="2" id="KW-0186">Copper</keyword>
<evidence type="ECO:0000256" key="1">
    <source>
        <dbReference type="ARBA" id="ARBA00022729"/>
    </source>
</evidence>
<dbReference type="GO" id="GO:0046688">
    <property type="term" value="P:response to copper ion"/>
    <property type="evidence" value="ECO:0007669"/>
    <property type="project" value="InterPro"/>
</dbReference>
<evidence type="ECO:0000313" key="6">
    <source>
        <dbReference type="Proteomes" id="UP000275281"/>
    </source>
</evidence>
<feature type="signal peptide" evidence="3">
    <location>
        <begin position="1"/>
        <end position="21"/>
    </location>
</feature>
<evidence type="ECO:0000256" key="3">
    <source>
        <dbReference type="SAM" id="SignalP"/>
    </source>
</evidence>
<feature type="chain" id="PRO_5018100534" evidence="3">
    <location>
        <begin position="22"/>
        <end position="115"/>
    </location>
</feature>
<dbReference type="Proteomes" id="UP000275281">
    <property type="component" value="Unassembled WGS sequence"/>
</dbReference>
<dbReference type="InterPro" id="IPR014755">
    <property type="entry name" value="Cu-Rt/internalin_Ig-like"/>
</dbReference>